<accession>A0A0E9TUA4</accession>
<reference evidence="1" key="2">
    <citation type="journal article" date="2015" name="Fish Shellfish Immunol.">
        <title>Early steps in the European eel (Anguilla anguilla)-Vibrio vulnificus interaction in the gills: Role of the RtxA13 toxin.</title>
        <authorList>
            <person name="Callol A."/>
            <person name="Pajuelo D."/>
            <person name="Ebbesson L."/>
            <person name="Teles M."/>
            <person name="MacKenzie S."/>
            <person name="Amaro C."/>
        </authorList>
    </citation>
    <scope>NUCLEOTIDE SEQUENCE</scope>
</reference>
<evidence type="ECO:0000313" key="1">
    <source>
        <dbReference type="EMBL" id="JAH57156.1"/>
    </source>
</evidence>
<protein>
    <submittedName>
        <fullName evidence="1">Uncharacterized protein</fullName>
    </submittedName>
</protein>
<name>A0A0E9TUA4_ANGAN</name>
<dbReference type="EMBL" id="GBXM01051421">
    <property type="protein sequence ID" value="JAH57156.1"/>
    <property type="molecule type" value="Transcribed_RNA"/>
</dbReference>
<dbReference type="AlphaFoldDB" id="A0A0E9TUA4"/>
<sequence>MGKRRTQRFTNGLQNVS</sequence>
<proteinExistence type="predicted"/>
<reference evidence="1" key="1">
    <citation type="submission" date="2014-11" db="EMBL/GenBank/DDBJ databases">
        <authorList>
            <person name="Amaro Gonzalez C."/>
        </authorList>
    </citation>
    <scope>NUCLEOTIDE SEQUENCE</scope>
</reference>
<organism evidence="1">
    <name type="scientific">Anguilla anguilla</name>
    <name type="common">European freshwater eel</name>
    <name type="synonym">Muraena anguilla</name>
    <dbReference type="NCBI Taxonomy" id="7936"/>
    <lineage>
        <taxon>Eukaryota</taxon>
        <taxon>Metazoa</taxon>
        <taxon>Chordata</taxon>
        <taxon>Craniata</taxon>
        <taxon>Vertebrata</taxon>
        <taxon>Euteleostomi</taxon>
        <taxon>Actinopterygii</taxon>
        <taxon>Neopterygii</taxon>
        <taxon>Teleostei</taxon>
        <taxon>Anguilliformes</taxon>
        <taxon>Anguillidae</taxon>
        <taxon>Anguilla</taxon>
    </lineage>
</organism>